<dbReference type="Proteomes" id="UP001589818">
    <property type="component" value="Unassembled WGS sequence"/>
</dbReference>
<dbReference type="PANTHER" id="PTHR43280:SF28">
    <property type="entry name" value="HTH-TYPE TRANSCRIPTIONAL ACTIVATOR RHAS"/>
    <property type="match status" value="1"/>
</dbReference>
<reference evidence="6 7" key="1">
    <citation type="submission" date="2024-09" db="EMBL/GenBank/DDBJ databases">
        <authorList>
            <person name="Sun Q."/>
            <person name="Mori K."/>
        </authorList>
    </citation>
    <scope>NUCLEOTIDE SEQUENCE [LARGE SCALE GENOMIC DNA]</scope>
    <source>
        <strain evidence="6 7">CCM 4839</strain>
    </source>
</reference>
<dbReference type="PROSITE" id="PS01124">
    <property type="entry name" value="HTH_ARAC_FAMILY_2"/>
    <property type="match status" value="1"/>
</dbReference>
<evidence type="ECO:0000259" key="5">
    <source>
        <dbReference type="PROSITE" id="PS01124"/>
    </source>
</evidence>
<comment type="caution">
    <text evidence="6">The sequence shown here is derived from an EMBL/GenBank/DDBJ whole genome shotgun (WGS) entry which is preliminary data.</text>
</comment>
<evidence type="ECO:0000256" key="1">
    <source>
        <dbReference type="ARBA" id="ARBA00023015"/>
    </source>
</evidence>
<keyword evidence="2" id="KW-0238">DNA-binding</keyword>
<keyword evidence="7" id="KW-1185">Reference proteome</keyword>
<accession>A0ABV6JP72</accession>
<dbReference type="EMBL" id="JBHLVF010000052">
    <property type="protein sequence ID" value="MFC0396343.1"/>
    <property type="molecule type" value="Genomic_DNA"/>
</dbReference>
<dbReference type="RefSeq" id="WP_204822797.1">
    <property type="nucleotide sequence ID" value="NZ_JANHOF010000033.1"/>
</dbReference>
<dbReference type="InterPro" id="IPR018062">
    <property type="entry name" value="HTH_AraC-typ_CS"/>
</dbReference>
<dbReference type="PROSITE" id="PS00041">
    <property type="entry name" value="HTH_ARAC_FAMILY_1"/>
    <property type="match status" value="1"/>
</dbReference>
<name>A0ABV6JP72_9BACL</name>
<feature type="region of interest" description="Disordered" evidence="4">
    <location>
        <begin position="1"/>
        <end position="50"/>
    </location>
</feature>
<feature type="domain" description="HTH araC/xylS-type" evidence="5">
    <location>
        <begin position="49"/>
        <end position="122"/>
    </location>
</feature>
<evidence type="ECO:0000313" key="7">
    <source>
        <dbReference type="Proteomes" id="UP001589818"/>
    </source>
</evidence>
<dbReference type="Pfam" id="PF12833">
    <property type="entry name" value="HTH_18"/>
    <property type="match status" value="1"/>
</dbReference>
<keyword evidence="3" id="KW-0804">Transcription</keyword>
<dbReference type="Gene3D" id="1.10.10.60">
    <property type="entry name" value="Homeodomain-like"/>
    <property type="match status" value="1"/>
</dbReference>
<organism evidence="6 7">
    <name type="scientific">Paenibacillus mendelii</name>
    <dbReference type="NCBI Taxonomy" id="206163"/>
    <lineage>
        <taxon>Bacteria</taxon>
        <taxon>Bacillati</taxon>
        <taxon>Bacillota</taxon>
        <taxon>Bacilli</taxon>
        <taxon>Bacillales</taxon>
        <taxon>Paenibacillaceae</taxon>
        <taxon>Paenibacillus</taxon>
    </lineage>
</organism>
<dbReference type="InterPro" id="IPR020449">
    <property type="entry name" value="Tscrpt_reg_AraC-type_HTH"/>
</dbReference>
<dbReference type="InterPro" id="IPR018060">
    <property type="entry name" value="HTH_AraC"/>
</dbReference>
<proteinExistence type="predicted"/>
<dbReference type="InterPro" id="IPR009057">
    <property type="entry name" value="Homeodomain-like_sf"/>
</dbReference>
<keyword evidence="1" id="KW-0805">Transcription regulation</keyword>
<dbReference type="SMART" id="SM00342">
    <property type="entry name" value="HTH_ARAC"/>
    <property type="match status" value="1"/>
</dbReference>
<evidence type="ECO:0000256" key="2">
    <source>
        <dbReference type="ARBA" id="ARBA00023125"/>
    </source>
</evidence>
<dbReference type="SUPFAM" id="SSF46689">
    <property type="entry name" value="Homeodomain-like"/>
    <property type="match status" value="1"/>
</dbReference>
<dbReference type="PANTHER" id="PTHR43280">
    <property type="entry name" value="ARAC-FAMILY TRANSCRIPTIONAL REGULATOR"/>
    <property type="match status" value="1"/>
</dbReference>
<dbReference type="PRINTS" id="PR00032">
    <property type="entry name" value="HTHARAC"/>
</dbReference>
<gene>
    <name evidence="6" type="ORF">ACFFJ8_33915</name>
</gene>
<sequence>MKSHPEWLLGTVFSSPRPQPQPDRESKKLHRTQLSPGFARGRGGGNYPYQPQLFQPAVQAGTGCNFNEFLNELRIVRAKELLRSNEERVFEISERVGYKDFKHFIMVFKKFTGTTPSDYRETRNIS</sequence>
<evidence type="ECO:0000256" key="3">
    <source>
        <dbReference type="ARBA" id="ARBA00023163"/>
    </source>
</evidence>
<protein>
    <submittedName>
        <fullName evidence="6">Helix-turn-helix domain-containing protein</fullName>
    </submittedName>
</protein>
<evidence type="ECO:0000313" key="6">
    <source>
        <dbReference type="EMBL" id="MFC0396343.1"/>
    </source>
</evidence>
<evidence type="ECO:0000256" key="4">
    <source>
        <dbReference type="SAM" id="MobiDB-lite"/>
    </source>
</evidence>